<protein>
    <recommendedName>
        <fullName evidence="1">Glycosyl transferase family 1 domain-containing protein</fullName>
    </recommendedName>
</protein>
<proteinExistence type="predicted"/>
<organism evidence="2 3">
    <name type="scientific">Methanofollis fontis</name>
    <dbReference type="NCBI Taxonomy" id="2052832"/>
    <lineage>
        <taxon>Archaea</taxon>
        <taxon>Methanobacteriati</taxon>
        <taxon>Methanobacteriota</taxon>
        <taxon>Stenosarchaea group</taxon>
        <taxon>Methanomicrobia</taxon>
        <taxon>Methanomicrobiales</taxon>
        <taxon>Methanomicrobiaceae</taxon>
        <taxon>Methanofollis</taxon>
    </lineage>
</organism>
<reference evidence="2 3" key="1">
    <citation type="submission" date="2017-11" db="EMBL/GenBank/DDBJ databases">
        <title>Isolation and Characterization of Methanofollis Species from Methane Seep Offshore SW Taiwan.</title>
        <authorList>
            <person name="Teng N.-H."/>
            <person name="Lai M.-C."/>
            <person name="Chen S.-C."/>
        </authorList>
    </citation>
    <scope>NUCLEOTIDE SEQUENCE [LARGE SCALE GENOMIC DNA]</scope>
    <source>
        <strain evidence="2 3">FWC-SCC2</strain>
    </source>
</reference>
<dbReference type="PANTHER" id="PTHR12526:SF638">
    <property type="entry name" value="SPORE COAT PROTEIN SA"/>
    <property type="match status" value="1"/>
</dbReference>
<dbReference type="CDD" id="cd03801">
    <property type="entry name" value="GT4_PimA-like"/>
    <property type="match status" value="1"/>
</dbReference>
<dbReference type="GO" id="GO:0016757">
    <property type="term" value="F:glycosyltransferase activity"/>
    <property type="evidence" value="ECO:0007669"/>
    <property type="project" value="InterPro"/>
</dbReference>
<accession>A0A483CMA6</accession>
<dbReference type="Proteomes" id="UP000292580">
    <property type="component" value="Unassembled WGS sequence"/>
</dbReference>
<dbReference type="Pfam" id="PF00534">
    <property type="entry name" value="Glycos_transf_1"/>
    <property type="match status" value="1"/>
</dbReference>
<feature type="domain" description="Glycosyl transferase family 1" evidence="1">
    <location>
        <begin position="196"/>
        <end position="353"/>
    </location>
</feature>
<sequence length="375" mass="41867">MTDSKNVGIITKPLGSGGTVPVSNLVDILASVSGQVFIVTSNEGANLNPKKNEKIIINSFHYEYRTDVFGKIFENFSLQTRISFSILQQRKNINTWVFFLDSHVFILPVIVAKILGNKLVFPLAASIKGSAKAQNNWLNNLLILFESITFIFADRIILYSENLIRDWDLTPYSSKIIIAHRHFLDFNTFTVIALFSGRSPIIGYIGRLSREKGVLNFTQALPAILSEQQDLRVVLGGDGQLMEAIETSLQEDGIAARVDLPGWISRDNLSGYLNQMRLIVLPSYSEGLPNIMLEAMACGTLVLATPVGAIPDVIIDGKTGFIMENNSPECIAENVKRALDSPDLEQIAENGRRFVEENFTFERVVERWKKVQKDL</sequence>
<gene>
    <name evidence="2" type="ORF">CUJ86_10170</name>
</gene>
<evidence type="ECO:0000313" key="3">
    <source>
        <dbReference type="Proteomes" id="UP000292580"/>
    </source>
</evidence>
<dbReference type="PANTHER" id="PTHR12526">
    <property type="entry name" value="GLYCOSYLTRANSFERASE"/>
    <property type="match status" value="1"/>
</dbReference>
<dbReference type="AlphaFoldDB" id="A0A483CMA6"/>
<name>A0A483CMA6_9EURY</name>
<dbReference type="EMBL" id="PGCL01000004">
    <property type="protein sequence ID" value="TAJ43691.1"/>
    <property type="molecule type" value="Genomic_DNA"/>
</dbReference>
<evidence type="ECO:0000313" key="2">
    <source>
        <dbReference type="EMBL" id="TAJ43691.1"/>
    </source>
</evidence>
<dbReference type="OrthoDB" id="132546at2157"/>
<dbReference type="SUPFAM" id="SSF53756">
    <property type="entry name" value="UDP-Glycosyltransferase/glycogen phosphorylase"/>
    <property type="match status" value="1"/>
</dbReference>
<comment type="caution">
    <text evidence="2">The sequence shown here is derived from an EMBL/GenBank/DDBJ whole genome shotgun (WGS) entry which is preliminary data.</text>
</comment>
<dbReference type="InterPro" id="IPR001296">
    <property type="entry name" value="Glyco_trans_1"/>
</dbReference>
<evidence type="ECO:0000259" key="1">
    <source>
        <dbReference type="Pfam" id="PF00534"/>
    </source>
</evidence>
<dbReference type="Gene3D" id="3.40.50.2000">
    <property type="entry name" value="Glycogen Phosphorylase B"/>
    <property type="match status" value="2"/>
</dbReference>
<dbReference type="RefSeq" id="WP_130647466.1">
    <property type="nucleotide sequence ID" value="NZ_PGCL01000004.1"/>
</dbReference>
<keyword evidence="3" id="KW-1185">Reference proteome</keyword>